<dbReference type="GO" id="GO:0005886">
    <property type="term" value="C:plasma membrane"/>
    <property type="evidence" value="ECO:0000318"/>
    <property type="project" value="GO_Central"/>
</dbReference>
<keyword evidence="12" id="KW-1185">Reference proteome</keyword>
<dbReference type="Pfam" id="PF07885">
    <property type="entry name" value="Ion_trans_2"/>
    <property type="match status" value="2"/>
</dbReference>
<keyword evidence="3 8" id="KW-0812">Transmembrane</keyword>
<keyword evidence="2 8" id="KW-0813">Transport</keyword>
<evidence type="ECO:0000256" key="7">
    <source>
        <dbReference type="ARBA" id="ARBA00023303"/>
    </source>
</evidence>
<dbReference type="PhylomeDB" id="A7SDZ6"/>
<protein>
    <recommendedName>
        <fullName evidence="10">Potassium channel domain-containing protein</fullName>
    </recommendedName>
</protein>
<feature type="transmembrane region" description="Helical" evidence="9">
    <location>
        <begin position="79"/>
        <end position="98"/>
    </location>
</feature>
<keyword evidence="4 9" id="KW-1133">Transmembrane helix</keyword>
<feature type="domain" description="Potassium channel" evidence="10">
    <location>
        <begin position="86"/>
        <end position="127"/>
    </location>
</feature>
<dbReference type="InterPro" id="IPR003280">
    <property type="entry name" value="2pore_dom_K_chnl"/>
</dbReference>
<evidence type="ECO:0000256" key="9">
    <source>
        <dbReference type="SAM" id="Phobius"/>
    </source>
</evidence>
<feature type="transmembrane region" description="Helical" evidence="9">
    <location>
        <begin position="27"/>
        <end position="47"/>
    </location>
</feature>
<comment type="subcellular location">
    <subcellularLocation>
        <location evidence="1">Membrane</location>
        <topology evidence="1">Multi-pass membrane protein</topology>
    </subcellularLocation>
</comment>
<dbReference type="HOGENOM" id="CLU_022504_7_0_1"/>
<dbReference type="GO" id="GO:0015271">
    <property type="term" value="F:outward rectifier potassium channel activity"/>
    <property type="evidence" value="ECO:0000318"/>
    <property type="project" value="GO_Central"/>
</dbReference>
<dbReference type="GO" id="GO:0071805">
    <property type="term" value="P:potassium ion transmembrane transport"/>
    <property type="evidence" value="ECO:0000318"/>
    <property type="project" value="GO_Central"/>
</dbReference>
<feature type="transmembrane region" description="Helical" evidence="9">
    <location>
        <begin position="110"/>
        <end position="126"/>
    </location>
</feature>
<evidence type="ECO:0000256" key="1">
    <source>
        <dbReference type="ARBA" id="ARBA00004141"/>
    </source>
</evidence>
<dbReference type="eggNOG" id="KOG4404">
    <property type="taxonomic scope" value="Eukaryota"/>
</dbReference>
<feature type="non-terminal residue" evidence="11">
    <location>
        <position position="127"/>
    </location>
</feature>
<name>A7SDZ6_NEMVE</name>
<proteinExistence type="inferred from homology"/>
<dbReference type="InParanoid" id="A7SDZ6"/>
<evidence type="ECO:0000313" key="12">
    <source>
        <dbReference type="Proteomes" id="UP000001593"/>
    </source>
</evidence>
<evidence type="ECO:0000256" key="6">
    <source>
        <dbReference type="ARBA" id="ARBA00023136"/>
    </source>
</evidence>
<dbReference type="EMBL" id="DS469633">
    <property type="protein sequence ID" value="EDO38100.1"/>
    <property type="molecule type" value="Genomic_DNA"/>
</dbReference>
<evidence type="ECO:0000256" key="3">
    <source>
        <dbReference type="ARBA" id="ARBA00022692"/>
    </source>
</evidence>
<reference evidence="11 12" key="1">
    <citation type="journal article" date="2007" name="Science">
        <title>Sea anemone genome reveals ancestral eumetazoan gene repertoire and genomic organization.</title>
        <authorList>
            <person name="Putnam N.H."/>
            <person name="Srivastava M."/>
            <person name="Hellsten U."/>
            <person name="Dirks B."/>
            <person name="Chapman J."/>
            <person name="Salamov A."/>
            <person name="Terry A."/>
            <person name="Shapiro H."/>
            <person name="Lindquist E."/>
            <person name="Kapitonov V.V."/>
            <person name="Jurka J."/>
            <person name="Genikhovich G."/>
            <person name="Grigoriev I.V."/>
            <person name="Lucas S.M."/>
            <person name="Steele R.E."/>
            <person name="Finnerty J.R."/>
            <person name="Technau U."/>
            <person name="Martindale M.Q."/>
            <person name="Rokhsar D.S."/>
        </authorList>
    </citation>
    <scope>NUCLEOTIDE SEQUENCE [LARGE SCALE GENOMIC DNA]</scope>
    <source>
        <strain evidence="12">CH2 X CH6</strain>
    </source>
</reference>
<gene>
    <name evidence="11" type="ORF">NEMVEDRAFT_v1g114697</name>
</gene>
<evidence type="ECO:0000313" key="11">
    <source>
        <dbReference type="EMBL" id="EDO38100.1"/>
    </source>
</evidence>
<dbReference type="AlphaFoldDB" id="A7SDZ6"/>
<evidence type="ECO:0000259" key="10">
    <source>
        <dbReference type="Pfam" id="PF07885"/>
    </source>
</evidence>
<dbReference type="InterPro" id="IPR013099">
    <property type="entry name" value="K_chnl_dom"/>
</dbReference>
<dbReference type="Gene3D" id="1.10.287.70">
    <property type="match status" value="1"/>
</dbReference>
<dbReference type="FunFam" id="1.10.287.70:FF:000492">
    <property type="entry name" value="Predicted protein"/>
    <property type="match status" value="1"/>
</dbReference>
<dbReference type="Proteomes" id="UP000001593">
    <property type="component" value="Unassembled WGS sequence"/>
</dbReference>
<accession>A7SDZ6</accession>
<dbReference type="PRINTS" id="PR01333">
    <property type="entry name" value="2POREKCHANEL"/>
</dbReference>
<organism evidence="11 12">
    <name type="scientific">Nematostella vectensis</name>
    <name type="common">Starlet sea anemone</name>
    <dbReference type="NCBI Taxonomy" id="45351"/>
    <lineage>
        <taxon>Eukaryota</taxon>
        <taxon>Metazoa</taxon>
        <taxon>Cnidaria</taxon>
        <taxon>Anthozoa</taxon>
        <taxon>Hexacorallia</taxon>
        <taxon>Actiniaria</taxon>
        <taxon>Edwardsiidae</taxon>
        <taxon>Nematostella</taxon>
    </lineage>
</organism>
<keyword evidence="5 8" id="KW-0406">Ion transport</keyword>
<evidence type="ECO:0000256" key="2">
    <source>
        <dbReference type="ARBA" id="ARBA00022448"/>
    </source>
</evidence>
<dbReference type="PANTHER" id="PTHR11003">
    <property type="entry name" value="POTASSIUM CHANNEL, SUBFAMILY K"/>
    <property type="match status" value="1"/>
</dbReference>
<keyword evidence="7 8" id="KW-0407">Ion channel</keyword>
<dbReference type="SUPFAM" id="SSF81324">
    <property type="entry name" value="Voltage-gated potassium channels"/>
    <property type="match status" value="1"/>
</dbReference>
<dbReference type="GO" id="GO:0022841">
    <property type="term" value="F:potassium ion leak channel activity"/>
    <property type="evidence" value="ECO:0000318"/>
    <property type="project" value="GO_Central"/>
</dbReference>
<keyword evidence="6 9" id="KW-0472">Membrane</keyword>
<sequence>MHPNDAIDQPFSPGYGSLTPKTPGGQLFTIFYALVGIPLTLLTLKAMGNHYNHYIKKLIILIETRCLKRTEVKGLEGKVCLGDITVAILYLFIASILSCTTQNWTFLQSVYAWFITLTTVGFGDLIP</sequence>
<evidence type="ECO:0000256" key="8">
    <source>
        <dbReference type="RuleBase" id="RU003857"/>
    </source>
</evidence>
<feature type="domain" description="Potassium channel" evidence="10">
    <location>
        <begin position="14"/>
        <end position="49"/>
    </location>
</feature>
<evidence type="ECO:0000256" key="4">
    <source>
        <dbReference type="ARBA" id="ARBA00022989"/>
    </source>
</evidence>
<comment type="similarity">
    <text evidence="8">Belongs to the two pore domain potassium channel (TC 1.A.1.8) family.</text>
</comment>
<evidence type="ECO:0000256" key="5">
    <source>
        <dbReference type="ARBA" id="ARBA00023065"/>
    </source>
</evidence>
<dbReference type="PANTHER" id="PTHR11003:SF345">
    <property type="entry name" value="TWIK FAMILY OF POTASSIUM CHANNELS PROTEIN 18"/>
    <property type="match status" value="1"/>
</dbReference>